<reference evidence="4" key="1">
    <citation type="submission" date="2023-06" db="EMBL/GenBank/DDBJ databases">
        <title>Genome-scale phylogeny and comparative genomics of the fungal order Sordariales.</title>
        <authorList>
            <consortium name="Lawrence Berkeley National Laboratory"/>
            <person name="Hensen N."/>
            <person name="Bonometti L."/>
            <person name="Westerberg I."/>
            <person name="Brannstrom I.O."/>
            <person name="Guillou S."/>
            <person name="Cros-Aarteil S."/>
            <person name="Calhoun S."/>
            <person name="Haridas S."/>
            <person name="Kuo A."/>
            <person name="Mondo S."/>
            <person name="Pangilinan J."/>
            <person name="Riley R."/>
            <person name="Labutti K."/>
            <person name="Andreopoulos B."/>
            <person name="Lipzen A."/>
            <person name="Chen C."/>
            <person name="Yanf M."/>
            <person name="Daum C."/>
            <person name="Ng V."/>
            <person name="Clum A."/>
            <person name="Steindorff A."/>
            <person name="Ohm R."/>
            <person name="Martin F."/>
            <person name="Silar P."/>
            <person name="Natvig D."/>
            <person name="Lalanne C."/>
            <person name="Gautier V."/>
            <person name="Ament-Velasquez S.L."/>
            <person name="Kruys A."/>
            <person name="Hutchinson M.I."/>
            <person name="Powell A.J."/>
            <person name="Barry K."/>
            <person name="Miller A.N."/>
            <person name="Grigoriev I.V."/>
            <person name="Debuchy R."/>
            <person name="Gladieux P."/>
            <person name="Thoren M.H."/>
            <person name="Johannesson H."/>
        </authorList>
    </citation>
    <scope>NUCLEOTIDE SEQUENCE</scope>
    <source>
        <strain evidence="4">PSN4</strain>
    </source>
</reference>
<comment type="similarity">
    <text evidence="1">Belongs to the zinc-containing alcohol dehydrogenase family.</text>
</comment>
<evidence type="ECO:0000256" key="2">
    <source>
        <dbReference type="ARBA" id="ARBA00023002"/>
    </source>
</evidence>
<dbReference type="AlphaFoldDB" id="A0AAJ0F3Z7"/>
<organism evidence="4 5">
    <name type="scientific">Echria macrotheca</name>
    <dbReference type="NCBI Taxonomy" id="438768"/>
    <lineage>
        <taxon>Eukaryota</taxon>
        <taxon>Fungi</taxon>
        <taxon>Dikarya</taxon>
        <taxon>Ascomycota</taxon>
        <taxon>Pezizomycotina</taxon>
        <taxon>Sordariomycetes</taxon>
        <taxon>Sordariomycetidae</taxon>
        <taxon>Sordariales</taxon>
        <taxon>Schizotheciaceae</taxon>
        <taxon>Echria</taxon>
    </lineage>
</organism>
<keyword evidence="2" id="KW-0560">Oxidoreductase</keyword>
<evidence type="ECO:0000259" key="3">
    <source>
        <dbReference type="SMART" id="SM00829"/>
    </source>
</evidence>
<dbReference type="Proteomes" id="UP001239445">
    <property type="component" value="Unassembled WGS sequence"/>
</dbReference>
<dbReference type="SMART" id="SM00829">
    <property type="entry name" value="PKS_ER"/>
    <property type="match status" value="1"/>
</dbReference>
<dbReference type="InterPro" id="IPR013154">
    <property type="entry name" value="ADH-like_N"/>
</dbReference>
<dbReference type="InterPro" id="IPR020843">
    <property type="entry name" value="ER"/>
</dbReference>
<dbReference type="CDD" id="cd08249">
    <property type="entry name" value="enoyl_reductase_like"/>
    <property type="match status" value="1"/>
</dbReference>
<keyword evidence="5" id="KW-1185">Reference proteome</keyword>
<dbReference type="InterPro" id="IPR011032">
    <property type="entry name" value="GroES-like_sf"/>
</dbReference>
<dbReference type="PANTHER" id="PTHR45348">
    <property type="entry name" value="HYPOTHETICAL OXIDOREDUCTASE (EUROFUNG)"/>
    <property type="match status" value="1"/>
</dbReference>
<dbReference type="SUPFAM" id="SSF51735">
    <property type="entry name" value="NAD(P)-binding Rossmann-fold domains"/>
    <property type="match status" value="1"/>
</dbReference>
<proteinExistence type="inferred from homology"/>
<name>A0AAJ0F3Z7_9PEZI</name>
<dbReference type="Gene3D" id="3.90.180.10">
    <property type="entry name" value="Medium-chain alcohol dehydrogenases, catalytic domain"/>
    <property type="match status" value="1"/>
</dbReference>
<gene>
    <name evidence="4" type="ORF">QBC47DRAFT_63100</name>
</gene>
<evidence type="ECO:0000256" key="1">
    <source>
        <dbReference type="ARBA" id="ARBA00008072"/>
    </source>
</evidence>
<protein>
    <submittedName>
        <fullName evidence="4">Chaperonin 10-like protein</fullName>
    </submittedName>
</protein>
<dbReference type="SUPFAM" id="SSF50129">
    <property type="entry name" value="GroES-like"/>
    <property type="match status" value="1"/>
</dbReference>
<evidence type="ECO:0000313" key="4">
    <source>
        <dbReference type="EMBL" id="KAK1752817.1"/>
    </source>
</evidence>
<dbReference type="GO" id="GO:0016651">
    <property type="term" value="F:oxidoreductase activity, acting on NAD(P)H"/>
    <property type="evidence" value="ECO:0007669"/>
    <property type="project" value="InterPro"/>
</dbReference>
<comment type="caution">
    <text evidence="4">The sequence shown here is derived from an EMBL/GenBank/DDBJ whole genome shotgun (WGS) entry which is preliminary data.</text>
</comment>
<dbReference type="InterPro" id="IPR036291">
    <property type="entry name" value="NAD(P)-bd_dom_sf"/>
</dbReference>
<feature type="domain" description="Enoyl reductase (ER)" evidence="3">
    <location>
        <begin position="14"/>
        <end position="344"/>
    </location>
</feature>
<dbReference type="InterPro" id="IPR047122">
    <property type="entry name" value="Trans-enoyl_RdTase-like"/>
</dbReference>
<sequence>MSVTHLAAILPREGGPLALANRTTPDPGPNDVLIEVKAIALNPIDYHQRDRGFPPIPSYPAVIGCDVSGILAKVGPGVTTAPAIGTRVIAVATSYYHNGSPDYGAFQEKVLVPAEVVIPLPDDITFEDGAVIPIAAVTAMTAWTSIGIPLSARFNPHHKEQAVLVWGGASSVGSFSIQTARMLGYRVYATASPRNHEYLKTLGADAVFDYKSNDVVSQIVEAIKADGVQLRTAHCVVDGGLQPTLEILKATKGNASAKVAHSPVLPPDHPTLDDTEIVFNYPPLDEVERKKHMFECFHGWLSDGLRSGSLVPSPPAQIEKGGLGGLNEALDKLRAGVSRTKIVVRL</sequence>
<dbReference type="Pfam" id="PF00107">
    <property type="entry name" value="ADH_zinc_N"/>
    <property type="match status" value="1"/>
</dbReference>
<accession>A0AAJ0F3Z7</accession>
<dbReference type="Gene3D" id="3.40.50.720">
    <property type="entry name" value="NAD(P)-binding Rossmann-like Domain"/>
    <property type="match status" value="1"/>
</dbReference>
<dbReference type="EMBL" id="MU839839">
    <property type="protein sequence ID" value="KAK1752817.1"/>
    <property type="molecule type" value="Genomic_DNA"/>
</dbReference>
<dbReference type="Pfam" id="PF08240">
    <property type="entry name" value="ADH_N"/>
    <property type="match status" value="1"/>
</dbReference>
<dbReference type="PANTHER" id="PTHR45348:SF2">
    <property type="entry name" value="ZINC-TYPE ALCOHOL DEHYDROGENASE-LIKE PROTEIN C2E1P3.01"/>
    <property type="match status" value="1"/>
</dbReference>
<evidence type="ECO:0000313" key="5">
    <source>
        <dbReference type="Proteomes" id="UP001239445"/>
    </source>
</evidence>
<dbReference type="InterPro" id="IPR013149">
    <property type="entry name" value="ADH-like_C"/>
</dbReference>